<keyword evidence="6" id="KW-0804">Transcription</keyword>
<dbReference type="GO" id="GO:0006355">
    <property type="term" value="P:regulation of DNA-templated transcription"/>
    <property type="evidence" value="ECO:0007669"/>
    <property type="project" value="InterPro"/>
</dbReference>
<dbReference type="GO" id="GO:0000976">
    <property type="term" value="F:transcription cis-regulatory region binding"/>
    <property type="evidence" value="ECO:0007669"/>
    <property type="project" value="TreeGrafter"/>
</dbReference>
<dbReference type="InterPro" id="IPR001867">
    <property type="entry name" value="OmpR/PhoB-type_DNA-bd"/>
</dbReference>
<keyword evidence="5 9" id="KW-0238">DNA-binding</keyword>
<dbReference type="KEGG" id="aacx:DEACI_0904"/>
<keyword evidence="4" id="KW-0805">Transcription regulation</keyword>
<feature type="domain" description="Response regulatory" evidence="10">
    <location>
        <begin position="3"/>
        <end position="116"/>
    </location>
</feature>
<reference evidence="12" key="2">
    <citation type="submission" date="2020-01" db="EMBL/GenBank/DDBJ databases">
        <authorList>
            <person name="Hornung B."/>
        </authorList>
    </citation>
    <scope>NUCLEOTIDE SEQUENCE</scope>
    <source>
        <strain evidence="12">PacBioINE</strain>
    </source>
</reference>
<feature type="modified residue" description="4-aspartylphosphate" evidence="8">
    <location>
        <position position="52"/>
    </location>
</feature>
<sequence length="232" mass="26103">MKKILIIEDDASIAELQKDYLELAGFEVTLRTDGESGRQALQAGGIDLLILDIMLPRLDGLDILRGMKERKDIPVLLVSAKKEEVDKIKGLTLGADDYITKPFSPGELVARVKSHLENYGRLKEKFGSGVRNTPTLRIRGLEIDRDARRVFVHGEEVSLAQKEFDLLLFLARNPNRVFGREELFERVWGLESLGDASTVTVHIANVRKKIESTPGNPQYIETVWGAGYRFKV</sequence>
<comment type="function">
    <text evidence="7">May play the central regulatory role in sporulation. It may be an element of the effector pathway responsible for the activation of sporulation genes in response to nutritional stress. Spo0A may act in concert with spo0H (a sigma factor) to control the expression of some genes that are critical to the sporulation process.</text>
</comment>
<dbReference type="PANTHER" id="PTHR48111">
    <property type="entry name" value="REGULATOR OF RPOS"/>
    <property type="match status" value="1"/>
</dbReference>
<keyword evidence="2 8" id="KW-0597">Phosphoprotein</keyword>
<dbReference type="InterPro" id="IPR039420">
    <property type="entry name" value="WalR-like"/>
</dbReference>
<protein>
    <recommendedName>
        <fullName evidence="1">Stage 0 sporulation protein A homolog</fullName>
    </recommendedName>
</protein>
<accession>A0A8S0WEL8</accession>
<evidence type="ECO:0000256" key="2">
    <source>
        <dbReference type="ARBA" id="ARBA00022553"/>
    </source>
</evidence>
<dbReference type="Gene3D" id="6.10.250.690">
    <property type="match status" value="1"/>
</dbReference>
<dbReference type="EMBL" id="CDGJ01000134">
    <property type="protein sequence ID" value="CEJ09630.1"/>
    <property type="molecule type" value="Genomic_DNA"/>
</dbReference>
<evidence type="ECO:0000256" key="3">
    <source>
        <dbReference type="ARBA" id="ARBA00023012"/>
    </source>
</evidence>
<evidence type="ECO:0000313" key="12">
    <source>
        <dbReference type="EMBL" id="CAA7600252.1"/>
    </source>
</evidence>
<feature type="domain" description="OmpR/PhoB-type" evidence="11">
    <location>
        <begin position="133"/>
        <end position="232"/>
    </location>
</feature>
<dbReference type="InterPro" id="IPR011006">
    <property type="entry name" value="CheY-like_superfamily"/>
</dbReference>
<dbReference type="Pfam" id="PF00072">
    <property type="entry name" value="Response_reg"/>
    <property type="match status" value="1"/>
</dbReference>
<dbReference type="EMBL" id="LR746496">
    <property type="protein sequence ID" value="CAA7600252.1"/>
    <property type="molecule type" value="Genomic_DNA"/>
</dbReference>
<dbReference type="GO" id="GO:0032993">
    <property type="term" value="C:protein-DNA complex"/>
    <property type="evidence" value="ECO:0007669"/>
    <property type="project" value="TreeGrafter"/>
</dbReference>
<evidence type="ECO:0000259" key="10">
    <source>
        <dbReference type="PROSITE" id="PS50110"/>
    </source>
</evidence>
<dbReference type="SUPFAM" id="SSF52172">
    <property type="entry name" value="CheY-like"/>
    <property type="match status" value="1"/>
</dbReference>
<feature type="DNA-binding region" description="OmpR/PhoB-type" evidence="9">
    <location>
        <begin position="133"/>
        <end position="232"/>
    </location>
</feature>
<dbReference type="Pfam" id="PF00486">
    <property type="entry name" value="Trans_reg_C"/>
    <property type="match status" value="1"/>
</dbReference>
<dbReference type="Proteomes" id="UP000836597">
    <property type="component" value="Chromosome"/>
</dbReference>
<evidence type="ECO:0000256" key="5">
    <source>
        <dbReference type="ARBA" id="ARBA00023125"/>
    </source>
</evidence>
<dbReference type="CDD" id="cd00383">
    <property type="entry name" value="trans_reg_C"/>
    <property type="match status" value="1"/>
</dbReference>
<evidence type="ECO:0000256" key="1">
    <source>
        <dbReference type="ARBA" id="ARBA00018672"/>
    </source>
</evidence>
<dbReference type="GO" id="GO:0005829">
    <property type="term" value="C:cytosol"/>
    <property type="evidence" value="ECO:0007669"/>
    <property type="project" value="TreeGrafter"/>
</dbReference>
<dbReference type="SMART" id="SM00448">
    <property type="entry name" value="REC"/>
    <property type="match status" value="1"/>
</dbReference>
<evidence type="ECO:0000256" key="7">
    <source>
        <dbReference type="ARBA" id="ARBA00024867"/>
    </source>
</evidence>
<evidence type="ECO:0000256" key="6">
    <source>
        <dbReference type="ARBA" id="ARBA00023163"/>
    </source>
</evidence>
<dbReference type="PANTHER" id="PTHR48111:SF26">
    <property type="entry name" value="STAGE 0 SPORULATION PROTEIN A HOMOLOG"/>
    <property type="match status" value="1"/>
</dbReference>
<dbReference type="GO" id="GO:0000156">
    <property type="term" value="F:phosphorelay response regulator activity"/>
    <property type="evidence" value="ECO:0007669"/>
    <property type="project" value="TreeGrafter"/>
</dbReference>
<dbReference type="Proteomes" id="UP001071230">
    <property type="component" value="Unassembled WGS sequence"/>
</dbReference>
<evidence type="ECO:0000256" key="9">
    <source>
        <dbReference type="PROSITE-ProRule" id="PRU01091"/>
    </source>
</evidence>
<gene>
    <name evidence="12" type="ORF">DEACI_0904</name>
    <name evidence="13" type="ORF">DEACI_4115</name>
</gene>
<dbReference type="PROSITE" id="PS50110">
    <property type="entry name" value="RESPONSE_REGULATORY"/>
    <property type="match status" value="1"/>
</dbReference>
<evidence type="ECO:0000313" key="14">
    <source>
        <dbReference type="Proteomes" id="UP001071230"/>
    </source>
</evidence>
<dbReference type="Gene3D" id="3.40.50.2300">
    <property type="match status" value="1"/>
</dbReference>
<evidence type="ECO:0000256" key="8">
    <source>
        <dbReference type="PROSITE-ProRule" id="PRU00169"/>
    </source>
</evidence>
<proteinExistence type="predicted"/>
<evidence type="ECO:0000313" key="13">
    <source>
        <dbReference type="EMBL" id="CEJ09630.1"/>
    </source>
</evidence>
<dbReference type="CDD" id="cd17574">
    <property type="entry name" value="REC_OmpR"/>
    <property type="match status" value="1"/>
</dbReference>
<dbReference type="AlphaFoldDB" id="A0A8S0WEL8"/>
<dbReference type="PROSITE" id="PS51755">
    <property type="entry name" value="OMPR_PHOB"/>
    <property type="match status" value="1"/>
</dbReference>
<dbReference type="InterPro" id="IPR036388">
    <property type="entry name" value="WH-like_DNA-bd_sf"/>
</dbReference>
<dbReference type="Gene3D" id="1.10.10.10">
    <property type="entry name" value="Winged helix-like DNA-binding domain superfamily/Winged helix DNA-binding domain"/>
    <property type="match status" value="1"/>
</dbReference>
<organism evidence="12">
    <name type="scientific">Acididesulfobacillus acetoxydans</name>
    <dbReference type="NCBI Taxonomy" id="1561005"/>
    <lineage>
        <taxon>Bacteria</taxon>
        <taxon>Bacillati</taxon>
        <taxon>Bacillota</taxon>
        <taxon>Clostridia</taxon>
        <taxon>Eubacteriales</taxon>
        <taxon>Peptococcaceae</taxon>
        <taxon>Acididesulfobacillus</taxon>
    </lineage>
</organism>
<dbReference type="SMART" id="SM00862">
    <property type="entry name" value="Trans_reg_C"/>
    <property type="match status" value="1"/>
</dbReference>
<reference evidence="13" key="1">
    <citation type="submission" date="2014-11" db="EMBL/GenBank/DDBJ databases">
        <authorList>
            <person name="Hornung B.V."/>
        </authorList>
    </citation>
    <scope>NUCLEOTIDE SEQUENCE</scope>
    <source>
        <strain evidence="13">INE</strain>
    </source>
</reference>
<evidence type="ECO:0000256" key="4">
    <source>
        <dbReference type="ARBA" id="ARBA00023015"/>
    </source>
</evidence>
<dbReference type="FunFam" id="1.10.10.10:FF:000018">
    <property type="entry name" value="DNA-binding response regulator ResD"/>
    <property type="match status" value="1"/>
</dbReference>
<keyword evidence="14" id="KW-1185">Reference proteome</keyword>
<evidence type="ECO:0000259" key="11">
    <source>
        <dbReference type="PROSITE" id="PS51755"/>
    </source>
</evidence>
<keyword evidence="3" id="KW-0902">Two-component regulatory system</keyword>
<dbReference type="InterPro" id="IPR001789">
    <property type="entry name" value="Sig_transdc_resp-reg_receiver"/>
</dbReference>
<name>A0A8S0WEL8_9FIRM</name>
<dbReference type="RefSeq" id="WP_240983951.1">
    <property type="nucleotide sequence ID" value="NZ_CDGJ01000134.1"/>
</dbReference>